<evidence type="ECO:0000256" key="8">
    <source>
        <dbReference type="ARBA" id="ARBA00022573"/>
    </source>
</evidence>
<evidence type="ECO:0000256" key="10">
    <source>
        <dbReference type="ARBA" id="ARBA00022692"/>
    </source>
</evidence>
<dbReference type="GO" id="GO:0009236">
    <property type="term" value="P:cobalamin biosynthetic process"/>
    <property type="evidence" value="ECO:0007669"/>
    <property type="project" value="UniProtKB-UniRule"/>
</dbReference>
<sequence length="273" mass="29643">MHRTHTLLDWLRACLAAFQFLTRLPIPVQIDYTERVFQRSSIFYPLVGFVIGLLLLLAGEGLSHVLPTMPAAILLLAIWIMLTGGLHLDGLMDTADGILSHRPREQMLEIMKDSRVGAMGVIVCVLHVLLKFSLLYTMLDTNHAGGQGSPLLLLIIVPIWSRWFMVAAIRIWPYARPTSGLGSLFRGVNSKHVSVSLLVALLTTTLCIGNNGITTLPSWGIVLGFAAITTLVGSGIAAYISSKLGGLTGDTYGALNELLESMLLLAVIIFLGR</sequence>
<dbReference type="GO" id="GO:0051073">
    <property type="term" value="F:adenosylcobinamide-GDP ribazoletransferase activity"/>
    <property type="evidence" value="ECO:0007669"/>
    <property type="project" value="UniProtKB-UniRule"/>
</dbReference>
<dbReference type="GO" id="GO:0005886">
    <property type="term" value="C:plasma membrane"/>
    <property type="evidence" value="ECO:0007669"/>
    <property type="project" value="UniProtKB-SubCell"/>
</dbReference>
<comment type="catalytic activity">
    <reaction evidence="17 19">
        <text>alpha-ribazole + adenosylcob(III)inamide-GDP = adenosylcob(III)alamin + GMP + H(+)</text>
        <dbReference type="Rhea" id="RHEA:16049"/>
        <dbReference type="ChEBI" id="CHEBI:10329"/>
        <dbReference type="ChEBI" id="CHEBI:15378"/>
        <dbReference type="ChEBI" id="CHEBI:18408"/>
        <dbReference type="ChEBI" id="CHEBI:58115"/>
        <dbReference type="ChEBI" id="CHEBI:60487"/>
        <dbReference type="EC" id="2.7.8.26"/>
    </reaction>
</comment>
<evidence type="ECO:0000256" key="3">
    <source>
        <dbReference type="ARBA" id="ARBA00004663"/>
    </source>
</evidence>
<evidence type="ECO:0000256" key="12">
    <source>
        <dbReference type="ARBA" id="ARBA00022989"/>
    </source>
</evidence>
<evidence type="ECO:0000256" key="19">
    <source>
        <dbReference type="HAMAP-Rule" id="MF_00719"/>
    </source>
</evidence>
<keyword evidence="13 19" id="KW-0472">Membrane</keyword>
<feature type="transmembrane region" description="Helical" evidence="19">
    <location>
        <begin position="116"/>
        <end position="139"/>
    </location>
</feature>
<organism evidence="20 21">
    <name type="scientific">Paenibacillus oryzisoli</name>
    <dbReference type="NCBI Taxonomy" id="1850517"/>
    <lineage>
        <taxon>Bacteria</taxon>
        <taxon>Bacillati</taxon>
        <taxon>Bacillota</taxon>
        <taxon>Bacilli</taxon>
        <taxon>Bacillales</taxon>
        <taxon>Paenibacillaceae</taxon>
        <taxon>Paenibacillus</taxon>
    </lineage>
</organism>
<evidence type="ECO:0000256" key="2">
    <source>
        <dbReference type="ARBA" id="ARBA00004651"/>
    </source>
</evidence>
<dbReference type="HAMAP" id="MF_00719">
    <property type="entry name" value="CobS"/>
    <property type="match status" value="1"/>
</dbReference>
<dbReference type="RefSeq" id="WP_068666129.1">
    <property type="nucleotide sequence ID" value="NZ_LYPB01000073.1"/>
</dbReference>
<evidence type="ECO:0000313" key="21">
    <source>
        <dbReference type="Proteomes" id="UP000078454"/>
    </source>
</evidence>
<dbReference type="PANTHER" id="PTHR34148">
    <property type="entry name" value="ADENOSYLCOBINAMIDE-GDP RIBAZOLETRANSFERASE"/>
    <property type="match status" value="1"/>
</dbReference>
<dbReference type="EMBL" id="LYPB01000073">
    <property type="protein sequence ID" value="OAS16954.1"/>
    <property type="molecule type" value="Genomic_DNA"/>
</dbReference>
<keyword evidence="21" id="KW-1185">Reference proteome</keyword>
<evidence type="ECO:0000256" key="15">
    <source>
        <dbReference type="ARBA" id="ARBA00032605"/>
    </source>
</evidence>
<dbReference type="InterPro" id="IPR003805">
    <property type="entry name" value="CobS"/>
</dbReference>
<gene>
    <name evidence="19" type="primary">cobS</name>
    <name evidence="20" type="ORF">A8708_01645</name>
</gene>
<keyword evidence="8 19" id="KW-0169">Cobalamin biosynthesis</keyword>
<protein>
    <recommendedName>
        <fullName evidence="6 19">Adenosylcobinamide-GDP ribazoletransferase</fullName>
        <ecNumber evidence="5 19">2.7.8.26</ecNumber>
    </recommendedName>
    <alternativeName>
        <fullName evidence="16 19">Cobalamin synthase</fullName>
    </alternativeName>
    <alternativeName>
        <fullName evidence="15 19">Cobalamin-5'-phosphate synthase</fullName>
    </alternativeName>
</protein>
<comment type="caution">
    <text evidence="20">The sequence shown here is derived from an EMBL/GenBank/DDBJ whole genome shotgun (WGS) entry which is preliminary data.</text>
</comment>
<proteinExistence type="inferred from homology"/>
<feature type="transmembrane region" description="Helical" evidence="19">
    <location>
        <begin position="252"/>
        <end position="272"/>
    </location>
</feature>
<comment type="cofactor">
    <cofactor evidence="1 19">
        <name>Mg(2+)</name>
        <dbReference type="ChEBI" id="CHEBI:18420"/>
    </cofactor>
</comment>
<evidence type="ECO:0000256" key="5">
    <source>
        <dbReference type="ARBA" id="ARBA00013200"/>
    </source>
</evidence>
<dbReference type="AlphaFoldDB" id="A0A198A636"/>
<dbReference type="UniPathway" id="UPA00148">
    <property type="reaction ID" value="UER00238"/>
</dbReference>
<dbReference type="GO" id="GO:0008818">
    <property type="term" value="F:cobalamin 5'-phosphate synthase activity"/>
    <property type="evidence" value="ECO:0007669"/>
    <property type="project" value="UniProtKB-UniRule"/>
</dbReference>
<keyword evidence="11 19" id="KW-0460">Magnesium</keyword>
<comment type="subcellular location">
    <subcellularLocation>
        <location evidence="2 19">Cell membrane</location>
        <topology evidence="2 19">Multi-pass membrane protein</topology>
    </subcellularLocation>
</comment>
<feature type="transmembrane region" description="Helical" evidence="19">
    <location>
        <begin position="193"/>
        <end position="213"/>
    </location>
</feature>
<keyword evidence="10 19" id="KW-0812">Transmembrane</keyword>
<evidence type="ECO:0000256" key="17">
    <source>
        <dbReference type="ARBA" id="ARBA00048623"/>
    </source>
</evidence>
<evidence type="ECO:0000256" key="18">
    <source>
        <dbReference type="ARBA" id="ARBA00049504"/>
    </source>
</evidence>
<evidence type="ECO:0000256" key="13">
    <source>
        <dbReference type="ARBA" id="ARBA00023136"/>
    </source>
</evidence>
<name>A0A198A636_9BACL</name>
<comment type="function">
    <text evidence="14 19">Joins adenosylcobinamide-GDP and alpha-ribazole to generate adenosylcobalamin (Ado-cobalamin). Also synthesizes adenosylcobalamin 5'-phosphate from adenosylcobinamide-GDP and alpha-ribazole 5'-phosphate.</text>
</comment>
<keyword evidence="7 19" id="KW-1003">Cell membrane</keyword>
<dbReference type="Proteomes" id="UP000078454">
    <property type="component" value="Unassembled WGS sequence"/>
</dbReference>
<dbReference type="PANTHER" id="PTHR34148:SF1">
    <property type="entry name" value="ADENOSYLCOBINAMIDE-GDP RIBAZOLETRANSFERASE"/>
    <property type="match status" value="1"/>
</dbReference>
<feature type="transmembrane region" description="Helical" evidence="19">
    <location>
        <begin position="71"/>
        <end position="95"/>
    </location>
</feature>
<reference evidence="20 21" key="1">
    <citation type="submission" date="2016-05" db="EMBL/GenBank/DDBJ databases">
        <title>Paenibacillus sp. 1ZS3-15 nov., isolated from the rhizosphere soil.</title>
        <authorList>
            <person name="Zhang X.X."/>
            <person name="Zhang J."/>
        </authorList>
    </citation>
    <scope>NUCLEOTIDE SEQUENCE [LARGE SCALE GENOMIC DNA]</scope>
    <source>
        <strain evidence="20 21">1ZS3-15</strain>
    </source>
</reference>
<comment type="pathway">
    <text evidence="3 19">Cofactor biosynthesis; adenosylcobalamin biosynthesis; adenosylcobalamin from cob(II)yrinate a,c-diamide: step 7/7.</text>
</comment>
<feature type="transmembrane region" description="Helical" evidence="19">
    <location>
        <begin position="42"/>
        <end position="59"/>
    </location>
</feature>
<comment type="similarity">
    <text evidence="4 19">Belongs to the CobS family.</text>
</comment>
<keyword evidence="12 19" id="KW-1133">Transmembrane helix</keyword>
<dbReference type="NCBIfam" id="TIGR00317">
    <property type="entry name" value="cobS"/>
    <property type="match status" value="1"/>
</dbReference>
<evidence type="ECO:0000256" key="7">
    <source>
        <dbReference type="ARBA" id="ARBA00022475"/>
    </source>
</evidence>
<evidence type="ECO:0000256" key="4">
    <source>
        <dbReference type="ARBA" id="ARBA00010561"/>
    </source>
</evidence>
<evidence type="ECO:0000256" key="11">
    <source>
        <dbReference type="ARBA" id="ARBA00022842"/>
    </source>
</evidence>
<evidence type="ECO:0000256" key="1">
    <source>
        <dbReference type="ARBA" id="ARBA00001946"/>
    </source>
</evidence>
<feature type="transmembrane region" description="Helical" evidence="19">
    <location>
        <begin position="219"/>
        <end position="240"/>
    </location>
</feature>
<accession>A0A198A636</accession>
<dbReference type="Pfam" id="PF02654">
    <property type="entry name" value="CobS"/>
    <property type="match status" value="1"/>
</dbReference>
<dbReference type="EC" id="2.7.8.26" evidence="5 19"/>
<keyword evidence="9 19" id="KW-0808">Transferase</keyword>
<evidence type="ECO:0000256" key="14">
    <source>
        <dbReference type="ARBA" id="ARBA00025228"/>
    </source>
</evidence>
<evidence type="ECO:0000313" key="20">
    <source>
        <dbReference type="EMBL" id="OAS16954.1"/>
    </source>
</evidence>
<evidence type="ECO:0000256" key="16">
    <source>
        <dbReference type="ARBA" id="ARBA00032853"/>
    </source>
</evidence>
<feature type="transmembrane region" description="Helical" evidence="19">
    <location>
        <begin position="151"/>
        <end position="172"/>
    </location>
</feature>
<comment type="catalytic activity">
    <reaction evidence="18 19">
        <text>alpha-ribazole 5'-phosphate + adenosylcob(III)inamide-GDP = adenosylcob(III)alamin 5'-phosphate + GMP + H(+)</text>
        <dbReference type="Rhea" id="RHEA:23560"/>
        <dbReference type="ChEBI" id="CHEBI:15378"/>
        <dbReference type="ChEBI" id="CHEBI:57918"/>
        <dbReference type="ChEBI" id="CHEBI:58115"/>
        <dbReference type="ChEBI" id="CHEBI:60487"/>
        <dbReference type="ChEBI" id="CHEBI:60493"/>
        <dbReference type="EC" id="2.7.8.26"/>
    </reaction>
</comment>
<evidence type="ECO:0000256" key="6">
    <source>
        <dbReference type="ARBA" id="ARBA00015850"/>
    </source>
</evidence>
<evidence type="ECO:0000256" key="9">
    <source>
        <dbReference type="ARBA" id="ARBA00022679"/>
    </source>
</evidence>
<dbReference type="STRING" id="1850517.A8708_01645"/>